<dbReference type="RefSeq" id="WP_106713342.1">
    <property type="nucleotide sequence ID" value="NZ_PGGO01000021.1"/>
</dbReference>
<gene>
    <name evidence="1" type="ORF">CU102_22560</name>
</gene>
<evidence type="ECO:0000313" key="2">
    <source>
        <dbReference type="Proteomes" id="UP000241444"/>
    </source>
</evidence>
<keyword evidence="2" id="KW-1185">Reference proteome</keyword>
<dbReference type="EMBL" id="PGGO01000021">
    <property type="protein sequence ID" value="PSH64295.1"/>
    <property type="molecule type" value="Genomic_DNA"/>
</dbReference>
<dbReference type="AlphaFoldDB" id="A0A2P7BCY1"/>
<reference evidence="2" key="1">
    <citation type="submission" date="2017-11" db="EMBL/GenBank/DDBJ databases">
        <authorList>
            <person name="Kuznetsova I."/>
            <person name="Sazanova A."/>
            <person name="Chirak E."/>
            <person name="Safronova V."/>
            <person name="Willems A."/>
        </authorList>
    </citation>
    <scope>NUCLEOTIDE SEQUENCE [LARGE SCALE GENOMIC DNA]</scope>
    <source>
        <strain evidence="2">STM 196</strain>
    </source>
</reference>
<evidence type="ECO:0000313" key="1">
    <source>
        <dbReference type="EMBL" id="PSH64295.1"/>
    </source>
</evidence>
<protein>
    <submittedName>
        <fullName evidence="1">Uncharacterized protein</fullName>
    </submittedName>
</protein>
<dbReference type="Proteomes" id="UP000241444">
    <property type="component" value="Unassembled WGS sequence"/>
</dbReference>
<comment type="caution">
    <text evidence="1">The sequence shown here is derived from an EMBL/GenBank/DDBJ whole genome shotgun (WGS) entry which is preliminary data.</text>
</comment>
<organism evidence="1 2">
    <name type="scientific">Phyllobacterium brassicacearum</name>
    <dbReference type="NCBI Taxonomy" id="314235"/>
    <lineage>
        <taxon>Bacteria</taxon>
        <taxon>Pseudomonadati</taxon>
        <taxon>Pseudomonadota</taxon>
        <taxon>Alphaproteobacteria</taxon>
        <taxon>Hyphomicrobiales</taxon>
        <taxon>Phyllobacteriaceae</taxon>
        <taxon>Phyllobacterium</taxon>
    </lineage>
</organism>
<sequence>MGKAVTWTVRLEATDADGRIVETTEIVSISLDLEKPTGADFGLKLSEGKAVLERLQTQITQRQVDDASAMSRCCVACGSQ</sequence>
<accession>A0A2P7BCY1</accession>
<proteinExistence type="predicted"/>
<name>A0A2P7BCY1_9HYPH</name>
<dbReference type="OrthoDB" id="8089897at2"/>